<dbReference type="Gene3D" id="3.40.50.300">
    <property type="entry name" value="P-loop containing nucleotide triphosphate hydrolases"/>
    <property type="match status" value="1"/>
</dbReference>
<evidence type="ECO:0000313" key="4">
    <source>
        <dbReference type="Proteomes" id="UP000189956"/>
    </source>
</evidence>
<gene>
    <name evidence="3" type="ORF">SAMN02745205_01277</name>
</gene>
<accession>A0A1T4LV01</accession>
<reference evidence="3 4" key="1">
    <citation type="submission" date="2017-02" db="EMBL/GenBank/DDBJ databases">
        <authorList>
            <person name="Peterson S.W."/>
        </authorList>
    </citation>
    <scope>NUCLEOTIDE SEQUENCE [LARGE SCALE GENOMIC DNA]</scope>
    <source>
        <strain evidence="3 4">ATCC 700135</strain>
    </source>
</reference>
<organism evidence="3 4">
    <name type="scientific">Porphyromonas cangingivalis</name>
    <dbReference type="NCBI Taxonomy" id="36874"/>
    <lineage>
        <taxon>Bacteria</taxon>
        <taxon>Pseudomonadati</taxon>
        <taxon>Bacteroidota</taxon>
        <taxon>Bacteroidia</taxon>
        <taxon>Bacteroidales</taxon>
        <taxon>Porphyromonadaceae</taxon>
        <taxon>Porphyromonas</taxon>
    </lineage>
</organism>
<dbReference type="InterPro" id="IPR041628">
    <property type="entry name" value="ChlI/MoxR_AAA_lid"/>
</dbReference>
<dbReference type="Proteomes" id="UP000189956">
    <property type="component" value="Unassembled WGS sequence"/>
</dbReference>
<dbReference type="RefSeq" id="WP_051522771.1">
    <property type="nucleotide sequence ID" value="NZ_FUWL01000009.1"/>
</dbReference>
<dbReference type="Pfam" id="PF17863">
    <property type="entry name" value="AAA_lid_2"/>
    <property type="match status" value="1"/>
</dbReference>
<dbReference type="CDD" id="cd00009">
    <property type="entry name" value="AAA"/>
    <property type="match status" value="1"/>
</dbReference>
<dbReference type="AlphaFoldDB" id="A0A1T4LV01"/>
<evidence type="ECO:0000313" key="3">
    <source>
        <dbReference type="EMBL" id="SJZ58569.1"/>
    </source>
</evidence>
<dbReference type="GO" id="GO:0016887">
    <property type="term" value="F:ATP hydrolysis activity"/>
    <property type="evidence" value="ECO:0007669"/>
    <property type="project" value="InterPro"/>
</dbReference>
<dbReference type="EMBL" id="FUWL01000009">
    <property type="protein sequence ID" value="SJZ58569.1"/>
    <property type="molecule type" value="Genomic_DNA"/>
</dbReference>
<dbReference type="InterPro" id="IPR011704">
    <property type="entry name" value="ATPase_dyneun-rel_AAA"/>
</dbReference>
<dbReference type="InterPro" id="IPR045006">
    <property type="entry name" value="CHLI-like"/>
</dbReference>
<sequence length="317" mass="34959">MTVSNDHSTSTVPIYFPFSAIVGQEKMKRALLLNVVDPLLGGVLILGEKGTAKSTIVRALSTLQAGMTVVELPIATTEDKLIGSIDIEHAISTGEVCFSPGILARSHGNILYVDEVNLLEDYLVDVLLDVAAMGVNHIEREGISYAHPARFTLVGTMNPEEGDLRPQLLDRFALSVEVRGERSVEARSEVLKRRLAFERDPKGFVESYGEEEECLRRSLQVARELLPRIVYSDVLVEVIARIGIELQVDGHRADITLLKAALATAALEGSETLTSSHIYSAAELVLPHRLRRMPFEQAYFSADDLRLLCERLIPDIS</sequence>
<name>A0A1T4LV01_PORCN</name>
<feature type="domain" description="ATPase dynein-related AAA" evidence="1">
    <location>
        <begin position="42"/>
        <end position="172"/>
    </location>
</feature>
<dbReference type="GO" id="GO:0005524">
    <property type="term" value="F:ATP binding"/>
    <property type="evidence" value="ECO:0007669"/>
    <property type="project" value="InterPro"/>
</dbReference>
<dbReference type="PANTHER" id="PTHR32039">
    <property type="entry name" value="MAGNESIUM-CHELATASE SUBUNIT CHLI"/>
    <property type="match status" value="1"/>
</dbReference>
<evidence type="ECO:0000259" key="1">
    <source>
        <dbReference type="Pfam" id="PF07728"/>
    </source>
</evidence>
<proteinExistence type="predicted"/>
<protein>
    <submittedName>
        <fullName evidence="3">Magnesium chelatase subunit D</fullName>
    </submittedName>
</protein>
<dbReference type="SUPFAM" id="SSF52540">
    <property type="entry name" value="P-loop containing nucleoside triphosphate hydrolases"/>
    <property type="match status" value="1"/>
</dbReference>
<dbReference type="PANTHER" id="PTHR32039:SF9">
    <property type="entry name" value="MAGNESIUM-CHELATASE SUBUNIT CHLI-2, CHLOROPLASTIC"/>
    <property type="match status" value="1"/>
</dbReference>
<evidence type="ECO:0000259" key="2">
    <source>
        <dbReference type="Pfam" id="PF17863"/>
    </source>
</evidence>
<feature type="domain" description="ChlI/MoxR AAA lid" evidence="2">
    <location>
        <begin position="239"/>
        <end position="303"/>
    </location>
</feature>
<dbReference type="InterPro" id="IPR027417">
    <property type="entry name" value="P-loop_NTPase"/>
</dbReference>
<dbReference type="Gene3D" id="1.10.8.80">
    <property type="entry name" value="Magnesium chelatase subunit I, C-Terminal domain"/>
    <property type="match status" value="1"/>
</dbReference>
<dbReference type="Pfam" id="PF07728">
    <property type="entry name" value="AAA_5"/>
    <property type="match status" value="1"/>
</dbReference>